<dbReference type="STRING" id="212818.A0A0D1ZDQ5"/>
<evidence type="ECO:0000313" key="19">
    <source>
        <dbReference type="Proteomes" id="UP000054302"/>
    </source>
</evidence>
<dbReference type="EC" id="3.6.4.12" evidence="3"/>
<protein>
    <recommendedName>
        <fullName evidence="13">DNA replication licensing factor MCM4</fullName>
        <ecNumber evidence="3">3.6.4.12</ecNumber>
    </recommendedName>
    <alternativeName>
        <fullName evidence="14">DNA replication licensing factor mcm4</fullName>
    </alternativeName>
</protein>
<evidence type="ECO:0000256" key="4">
    <source>
        <dbReference type="ARBA" id="ARBA00022553"/>
    </source>
</evidence>
<dbReference type="FunFam" id="3.30.1640.10:FF:000011">
    <property type="entry name" value="DNA helicase"/>
    <property type="match status" value="1"/>
</dbReference>
<dbReference type="Pfam" id="PF17855">
    <property type="entry name" value="MCM_lid"/>
    <property type="match status" value="1"/>
</dbReference>
<feature type="compositionally biased region" description="Polar residues" evidence="16">
    <location>
        <begin position="340"/>
        <end position="351"/>
    </location>
</feature>
<dbReference type="GO" id="GO:0000727">
    <property type="term" value="P:double-strand break repair via break-induced replication"/>
    <property type="evidence" value="ECO:0007669"/>
    <property type="project" value="TreeGrafter"/>
</dbReference>
<proteinExistence type="inferred from homology"/>
<feature type="region of interest" description="Disordered" evidence="16">
    <location>
        <begin position="316"/>
        <end position="355"/>
    </location>
</feature>
<feature type="compositionally biased region" description="Polar residues" evidence="16">
    <location>
        <begin position="34"/>
        <end position="55"/>
    </location>
</feature>
<accession>A0A0D1ZDQ5</accession>
<dbReference type="GO" id="GO:0005656">
    <property type="term" value="C:nuclear pre-replicative complex"/>
    <property type="evidence" value="ECO:0007669"/>
    <property type="project" value="UniProtKB-ARBA"/>
</dbReference>
<feature type="compositionally biased region" description="Polar residues" evidence="16">
    <location>
        <begin position="89"/>
        <end position="127"/>
    </location>
</feature>
<dbReference type="VEuPathDB" id="FungiDB:PV10_06514"/>
<dbReference type="Gene3D" id="3.40.50.300">
    <property type="entry name" value="P-loop containing nucleotide triphosphate hydrolases"/>
    <property type="match status" value="1"/>
</dbReference>
<dbReference type="InterPro" id="IPR033762">
    <property type="entry name" value="MCM_OB"/>
</dbReference>
<dbReference type="GO" id="GO:0005524">
    <property type="term" value="F:ATP binding"/>
    <property type="evidence" value="ECO:0007669"/>
    <property type="project" value="UniProtKB-KW"/>
</dbReference>
<evidence type="ECO:0000256" key="9">
    <source>
        <dbReference type="ARBA" id="ARBA00022840"/>
    </source>
</evidence>
<dbReference type="PANTHER" id="PTHR11630">
    <property type="entry name" value="DNA REPLICATION LICENSING FACTOR MCM FAMILY MEMBER"/>
    <property type="match status" value="1"/>
</dbReference>
<dbReference type="GO" id="GO:0006279">
    <property type="term" value="P:premeiotic DNA replication"/>
    <property type="evidence" value="ECO:0007669"/>
    <property type="project" value="UniProtKB-ARBA"/>
</dbReference>
<evidence type="ECO:0000256" key="12">
    <source>
        <dbReference type="ARBA" id="ARBA00047995"/>
    </source>
</evidence>
<dbReference type="GO" id="GO:0006271">
    <property type="term" value="P:DNA strand elongation involved in DNA replication"/>
    <property type="evidence" value="ECO:0007669"/>
    <property type="project" value="TreeGrafter"/>
</dbReference>
<dbReference type="Pfam" id="PF14551">
    <property type="entry name" value="MCM_N"/>
    <property type="match status" value="1"/>
</dbReference>
<dbReference type="PROSITE" id="PS50051">
    <property type="entry name" value="MCM_2"/>
    <property type="match status" value="1"/>
</dbReference>
<dbReference type="InterPro" id="IPR012340">
    <property type="entry name" value="NA-bd_OB-fold"/>
</dbReference>
<dbReference type="SUPFAM" id="SSF52540">
    <property type="entry name" value="P-loop containing nucleoside triphosphate hydrolases"/>
    <property type="match status" value="1"/>
</dbReference>
<evidence type="ECO:0000256" key="6">
    <source>
        <dbReference type="ARBA" id="ARBA00022741"/>
    </source>
</evidence>
<dbReference type="GO" id="GO:0003697">
    <property type="term" value="F:single-stranded DNA binding"/>
    <property type="evidence" value="ECO:0007669"/>
    <property type="project" value="TreeGrafter"/>
</dbReference>
<feature type="region of interest" description="Disordered" evidence="16">
    <location>
        <begin position="1"/>
        <end position="159"/>
    </location>
</feature>
<dbReference type="InterPro" id="IPR027925">
    <property type="entry name" value="MCM_N"/>
</dbReference>
<dbReference type="PROSITE" id="PS00847">
    <property type="entry name" value="MCM_1"/>
    <property type="match status" value="1"/>
</dbReference>
<feature type="domain" description="MCM C-terminal AAA(+) ATPase" evidence="17">
    <location>
        <begin position="583"/>
        <end position="791"/>
    </location>
</feature>
<dbReference type="GO" id="GO:0017116">
    <property type="term" value="F:single-stranded DNA helicase activity"/>
    <property type="evidence" value="ECO:0007669"/>
    <property type="project" value="TreeGrafter"/>
</dbReference>
<comment type="catalytic activity">
    <reaction evidence="12">
        <text>ATP + H2O = ADP + phosphate + H(+)</text>
        <dbReference type="Rhea" id="RHEA:13065"/>
        <dbReference type="ChEBI" id="CHEBI:15377"/>
        <dbReference type="ChEBI" id="CHEBI:15378"/>
        <dbReference type="ChEBI" id="CHEBI:30616"/>
        <dbReference type="ChEBI" id="CHEBI:43474"/>
        <dbReference type="ChEBI" id="CHEBI:456216"/>
        <dbReference type="EC" id="3.6.4.12"/>
    </reaction>
</comment>
<dbReference type="GO" id="GO:0042555">
    <property type="term" value="C:MCM complex"/>
    <property type="evidence" value="ECO:0007669"/>
    <property type="project" value="InterPro"/>
</dbReference>
<dbReference type="FunFam" id="2.20.28.10:FF:000003">
    <property type="entry name" value="DNA helicase"/>
    <property type="match status" value="1"/>
</dbReference>
<evidence type="ECO:0000256" key="11">
    <source>
        <dbReference type="ARBA" id="ARBA00023242"/>
    </source>
</evidence>
<dbReference type="PRINTS" id="PR01660">
    <property type="entry name" value="MCMPROTEIN4"/>
</dbReference>
<dbReference type="SMART" id="SM00350">
    <property type="entry name" value="MCM"/>
    <property type="match status" value="1"/>
</dbReference>
<keyword evidence="9 15" id="KW-0067">ATP-binding</keyword>
<sequence length="1004" mass="109527">MSSTPSSRRRGHSSRNSQSSSPAQPPQATPKSSRQTANAAAVASSSPLFFQSSPARSGRAGPSHLPSDGMIISSPPRNSSHAGDRETTPRPSNRPVQESSPVRYDPSSSPVRSSQRLASDVPTSSSGLFVRQDRPPRISSRRGDIHSDAFAPSPANRRRIFVGEDGMPVRDAGEPGSEATFTNINPDTSEADVLGGDSTRVIWGTNISIVDSIAAFKSFLFNYTTKYRMWADGASEEETKSLGAAADEKEYYNMLQNMRAAGINGLNLDARNLKAYPATLKLWHQLQGYPQEIIPLMDQTLKDVMVELAQKEMRELQRNHATSASRARNGSSVPPLPTSDLGSTPGPSASHQPDDIPDLVEEAEVRNWKVAVFGLDKTVNMRELDPADIDKLVSIKGLVIRTTPVIPDMKEAFFKCSVCDHTLYVTIDRGKIAEPTECPRQACKSKDGMQIVHNRCVFADKQVIKLQETPDSVPDGQTPHSVSLCCYDELVDVCKAGDRIEVTGIFRSNAVRVNPRQRTIRSLFKTYIDVLHVQKVDKRKVGIDASTIEQELAEQVAGDAEQIRRITAEEEIKIKETAARADIYDLLSRSLAPSIHELDDVKKGILLQLFGGTNKSFEKGGSPKYRGDVNILLCGDPSTAKSQLLQYVHKIAPRGVYTSGKGSSAVGLTAYVTRDPESKQLVLESGALVLSDGGVCCIDEFDKMNESTRSVLHEVMEQQTVSIAKAGIITTLNARTSILASANPIGSKYNPNLPVPQNIDLPPTLLSRFDLVYLVLDRIDESNDRRLAQHLVGMYLEDTPENASQDEILPIEFLTTYISYARTNIHPTITPPAAEALTSAYVAMRALGNSIQASDRRITATTRQLESMIRLSEAHAKMRLSPTVESSDVDEAVRLIKSAIKASATDARTGLIDMGLLSEGGSASDRRRKEDLKRAVLAAIDGDAVVRSGNPVRYADVYRNVGDGSSVEIEGVEFQEAVRALEQEGKVQIIGDGGRRTIRRITGV</sequence>
<keyword evidence="4" id="KW-0597">Phosphoprotein</keyword>
<dbReference type="OMA" id="AFFKCNV"/>
<dbReference type="InterPro" id="IPR008047">
    <property type="entry name" value="MCM_4"/>
</dbReference>
<organism evidence="18 19">
    <name type="scientific">Exophiala mesophila</name>
    <name type="common">Black yeast-like fungus</name>
    <dbReference type="NCBI Taxonomy" id="212818"/>
    <lineage>
        <taxon>Eukaryota</taxon>
        <taxon>Fungi</taxon>
        <taxon>Dikarya</taxon>
        <taxon>Ascomycota</taxon>
        <taxon>Pezizomycotina</taxon>
        <taxon>Eurotiomycetes</taxon>
        <taxon>Chaetothyriomycetidae</taxon>
        <taxon>Chaetothyriales</taxon>
        <taxon>Herpotrichiellaceae</taxon>
        <taxon>Exophiala</taxon>
    </lineage>
</organism>
<dbReference type="InterPro" id="IPR031327">
    <property type="entry name" value="MCM"/>
</dbReference>
<keyword evidence="10 15" id="KW-0238">DNA-binding</keyword>
<dbReference type="GO" id="GO:0031261">
    <property type="term" value="C:DNA replication preinitiation complex"/>
    <property type="evidence" value="ECO:0007669"/>
    <property type="project" value="UniProtKB-ARBA"/>
</dbReference>
<dbReference type="GeneID" id="27324359"/>
<dbReference type="InterPro" id="IPR027417">
    <property type="entry name" value="P-loop_NTPase"/>
</dbReference>
<keyword evidence="5" id="KW-0235">DNA replication</keyword>
<dbReference type="EMBL" id="KN847523">
    <property type="protein sequence ID" value="KIV92039.1"/>
    <property type="molecule type" value="Genomic_DNA"/>
</dbReference>
<gene>
    <name evidence="18" type="ORF">PV10_06514</name>
</gene>
<evidence type="ECO:0000256" key="1">
    <source>
        <dbReference type="ARBA" id="ARBA00004123"/>
    </source>
</evidence>
<keyword evidence="7" id="KW-0378">Hydrolase</keyword>
<dbReference type="GO" id="GO:1902975">
    <property type="term" value="P:mitotic DNA replication initiation"/>
    <property type="evidence" value="ECO:0007669"/>
    <property type="project" value="TreeGrafter"/>
</dbReference>
<keyword evidence="6 15" id="KW-0547">Nucleotide-binding</keyword>
<name>A0A0D1ZDQ5_EXOME</name>
<reference evidence="18 19" key="1">
    <citation type="submission" date="2015-01" db="EMBL/GenBank/DDBJ databases">
        <title>The Genome Sequence of Exophiala mesophila CBS40295.</title>
        <authorList>
            <consortium name="The Broad Institute Genomics Platform"/>
            <person name="Cuomo C."/>
            <person name="de Hoog S."/>
            <person name="Gorbushina A."/>
            <person name="Stielow B."/>
            <person name="Teixiera M."/>
            <person name="Abouelleil A."/>
            <person name="Chapman S.B."/>
            <person name="Priest M."/>
            <person name="Young S.K."/>
            <person name="Wortman J."/>
            <person name="Nusbaum C."/>
            <person name="Birren B."/>
        </authorList>
    </citation>
    <scope>NUCLEOTIDE SEQUENCE [LARGE SCALE GENOMIC DNA]</scope>
    <source>
        <strain evidence="18 19">CBS 40295</strain>
    </source>
</reference>
<evidence type="ECO:0000313" key="18">
    <source>
        <dbReference type="EMBL" id="KIV92039.1"/>
    </source>
</evidence>
<evidence type="ECO:0000256" key="7">
    <source>
        <dbReference type="ARBA" id="ARBA00022801"/>
    </source>
</evidence>
<dbReference type="SUPFAM" id="SSF50249">
    <property type="entry name" value="Nucleic acid-binding proteins"/>
    <property type="match status" value="1"/>
</dbReference>
<dbReference type="GO" id="GO:0097373">
    <property type="term" value="C:MCM core complex"/>
    <property type="evidence" value="ECO:0007669"/>
    <property type="project" value="UniProtKB-ARBA"/>
</dbReference>
<comment type="subcellular location">
    <subcellularLocation>
        <location evidence="1">Nucleus</location>
    </subcellularLocation>
</comment>
<dbReference type="HOGENOM" id="CLU_000995_7_0_1"/>
<dbReference type="InterPro" id="IPR041562">
    <property type="entry name" value="MCM_lid"/>
</dbReference>
<evidence type="ECO:0000256" key="8">
    <source>
        <dbReference type="ARBA" id="ARBA00022806"/>
    </source>
</evidence>
<evidence type="ECO:0000256" key="10">
    <source>
        <dbReference type="ARBA" id="ARBA00023125"/>
    </source>
</evidence>
<dbReference type="PRINTS" id="PR01657">
    <property type="entry name" value="MCMFAMILY"/>
</dbReference>
<feature type="compositionally biased region" description="Basic and acidic residues" evidence="16">
    <location>
        <begin position="131"/>
        <end position="147"/>
    </location>
</feature>
<evidence type="ECO:0000256" key="2">
    <source>
        <dbReference type="ARBA" id="ARBA00008010"/>
    </source>
</evidence>
<dbReference type="RefSeq" id="XP_016223613.1">
    <property type="nucleotide sequence ID" value="XM_016371320.1"/>
</dbReference>
<keyword evidence="11" id="KW-0539">Nucleus</keyword>
<dbReference type="Gene3D" id="2.20.28.10">
    <property type="match status" value="1"/>
</dbReference>
<dbReference type="Gene3D" id="2.40.50.140">
    <property type="entry name" value="Nucleic acid-binding proteins"/>
    <property type="match status" value="1"/>
</dbReference>
<dbReference type="CDD" id="cd17755">
    <property type="entry name" value="MCM4"/>
    <property type="match status" value="1"/>
</dbReference>
<evidence type="ECO:0000256" key="15">
    <source>
        <dbReference type="RuleBase" id="RU004070"/>
    </source>
</evidence>
<dbReference type="PANTHER" id="PTHR11630:SF66">
    <property type="entry name" value="DNA REPLICATION LICENSING FACTOR MCM4"/>
    <property type="match status" value="1"/>
</dbReference>
<dbReference type="Gene3D" id="3.30.1640.10">
    <property type="entry name" value="mini-chromosome maintenance (MCM) complex, chain A, domain 1"/>
    <property type="match status" value="1"/>
</dbReference>
<keyword evidence="8" id="KW-0347">Helicase</keyword>
<comment type="similarity">
    <text evidence="2 15">Belongs to the MCM family.</text>
</comment>
<evidence type="ECO:0000256" key="13">
    <source>
        <dbReference type="ARBA" id="ARBA00073498"/>
    </source>
</evidence>
<dbReference type="Pfam" id="PF17207">
    <property type="entry name" value="MCM_OB"/>
    <property type="match status" value="1"/>
</dbReference>
<evidence type="ECO:0000256" key="3">
    <source>
        <dbReference type="ARBA" id="ARBA00012551"/>
    </source>
</evidence>
<dbReference type="FunFam" id="3.40.50.300:FF:000217">
    <property type="entry name" value="DNA helicase"/>
    <property type="match status" value="1"/>
</dbReference>
<evidence type="ECO:0000256" key="16">
    <source>
        <dbReference type="SAM" id="MobiDB-lite"/>
    </source>
</evidence>
<keyword evidence="19" id="KW-1185">Reference proteome</keyword>
<dbReference type="Proteomes" id="UP000054302">
    <property type="component" value="Unassembled WGS sequence"/>
</dbReference>
<dbReference type="Pfam" id="PF21128">
    <property type="entry name" value="WHD_MCM4"/>
    <property type="match status" value="1"/>
</dbReference>
<dbReference type="OrthoDB" id="10251574at2759"/>
<dbReference type="GO" id="GO:0016887">
    <property type="term" value="F:ATP hydrolysis activity"/>
    <property type="evidence" value="ECO:0007669"/>
    <property type="project" value="RHEA"/>
</dbReference>
<dbReference type="AlphaFoldDB" id="A0A0D1ZDQ5"/>
<evidence type="ECO:0000256" key="5">
    <source>
        <dbReference type="ARBA" id="ARBA00022705"/>
    </source>
</evidence>
<evidence type="ECO:0000259" key="17">
    <source>
        <dbReference type="PROSITE" id="PS50051"/>
    </source>
</evidence>
<feature type="compositionally biased region" description="Polar residues" evidence="16">
    <location>
        <begin position="319"/>
        <end position="332"/>
    </location>
</feature>
<evidence type="ECO:0000256" key="14">
    <source>
        <dbReference type="ARBA" id="ARBA00074938"/>
    </source>
</evidence>
<dbReference type="GO" id="GO:0043596">
    <property type="term" value="C:nuclear replication fork"/>
    <property type="evidence" value="ECO:0007669"/>
    <property type="project" value="UniProtKB-ARBA"/>
</dbReference>
<dbReference type="InterPro" id="IPR001208">
    <property type="entry name" value="MCM_dom"/>
</dbReference>
<dbReference type="Pfam" id="PF00493">
    <property type="entry name" value="MCM"/>
    <property type="match status" value="1"/>
</dbReference>
<dbReference type="InterPro" id="IPR018525">
    <property type="entry name" value="MCM_CS"/>
</dbReference>